<protein>
    <submittedName>
        <fullName evidence="1">Uncharacterized protein</fullName>
    </submittedName>
</protein>
<proteinExistence type="predicted"/>
<dbReference type="Proteomes" id="UP001055712">
    <property type="component" value="Unassembled WGS sequence"/>
</dbReference>
<organism evidence="1 2">
    <name type="scientific">Chlorella vulgaris</name>
    <name type="common">Green alga</name>
    <dbReference type="NCBI Taxonomy" id="3077"/>
    <lineage>
        <taxon>Eukaryota</taxon>
        <taxon>Viridiplantae</taxon>
        <taxon>Chlorophyta</taxon>
        <taxon>core chlorophytes</taxon>
        <taxon>Trebouxiophyceae</taxon>
        <taxon>Chlorellales</taxon>
        <taxon>Chlorellaceae</taxon>
        <taxon>Chlorella clade</taxon>
        <taxon>Chlorella</taxon>
    </lineage>
</organism>
<comment type="caution">
    <text evidence="1">The sequence shown here is derived from an EMBL/GenBank/DDBJ whole genome shotgun (WGS) entry which is preliminary data.</text>
</comment>
<reference evidence="1" key="1">
    <citation type="journal article" date="2019" name="Plant J.">
        <title>Chlorella vulgaris genome assembly and annotation reveals the molecular basis for metabolic acclimation to high light conditions.</title>
        <authorList>
            <person name="Cecchin M."/>
            <person name="Marcolungo L."/>
            <person name="Rossato M."/>
            <person name="Girolomoni L."/>
            <person name="Cosentino E."/>
            <person name="Cuine S."/>
            <person name="Li-Beisson Y."/>
            <person name="Delledonne M."/>
            <person name="Ballottari M."/>
        </authorList>
    </citation>
    <scope>NUCLEOTIDE SEQUENCE</scope>
    <source>
        <strain evidence="1">211/11P</strain>
    </source>
</reference>
<evidence type="ECO:0000313" key="2">
    <source>
        <dbReference type="Proteomes" id="UP001055712"/>
    </source>
</evidence>
<accession>A0A9D4TVR1</accession>
<sequence length="82" mass="9035">MSVSAGLFYAVAAMMYRLPCINLPGDRNYPVQEATLITQHSSIITGSGERRCCFGKSLRRGLAQCQHQAWEDDEPGDDEDGV</sequence>
<gene>
    <name evidence="1" type="ORF">D9Q98_001934</name>
</gene>
<reference evidence="1" key="2">
    <citation type="submission" date="2020-11" db="EMBL/GenBank/DDBJ databases">
        <authorList>
            <person name="Cecchin M."/>
            <person name="Marcolungo L."/>
            <person name="Rossato M."/>
            <person name="Girolomoni L."/>
            <person name="Cosentino E."/>
            <person name="Cuine S."/>
            <person name="Li-Beisson Y."/>
            <person name="Delledonne M."/>
            <person name="Ballottari M."/>
        </authorList>
    </citation>
    <scope>NUCLEOTIDE SEQUENCE</scope>
    <source>
        <strain evidence="1">211/11P</strain>
        <tissue evidence="1">Whole cell</tissue>
    </source>
</reference>
<evidence type="ECO:0000313" key="1">
    <source>
        <dbReference type="EMBL" id="KAI3435876.1"/>
    </source>
</evidence>
<name>A0A9D4TVR1_CHLVU</name>
<dbReference type="EMBL" id="SIDB01000002">
    <property type="protein sequence ID" value="KAI3435876.1"/>
    <property type="molecule type" value="Genomic_DNA"/>
</dbReference>
<keyword evidence="2" id="KW-1185">Reference proteome</keyword>
<dbReference type="AlphaFoldDB" id="A0A9D4TVR1"/>